<keyword evidence="4" id="KW-1185">Reference proteome</keyword>
<feature type="compositionally biased region" description="Polar residues" evidence="3">
    <location>
        <begin position="551"/>
        <end position="562"/>
    </location>
</feature>
<feature type="compositionally biased region" description="Basic and acidic residues" evidence="3">
    <location>
        <begin position="145"/>
        <end position="159"/>
    </location>
</feature>
<dbReference type="RefSeq" id="XP_041444863.1">
    <property type="nucleotide sequence ID" value="XM_041588929.1"/>
</dbReference>
<dbReference type="OrthoDB" id="9838391at2759"/>
<dbReference type="PANTHER" id="PTHR47528">
    <property type="entry name" value="PARALEMMIN-3"/>
    <property type="match status" value="1"/>
</dbReference>
<reference evidence="5" key="2">
    <citation type="submission" date="2025-08" db="UniProtKB">
        <authorList>
            <consortium name="RefSeq"/>
        </authorList>
    </citation>
    <scope>IDENTIFICATION</scope>
    <source>
        <strain evidence="5">J_2021</strain>
        <tissue evidence="5">Erythrocytes</tissue>
    </source>
</reference>
<evidence type="ECO:0000256" key="1">
    <source>
        <dbReference type="ARBA" id="ARBA00023054"/>
    </source>
</evidence>
<accession>A0A8J1MU34</accession>
<dbReference type="InterPro" id="IPR004965">
    <property type="entry name" value="Paralemmin"/>
</dbReference>
<dbReference type="Proteomes" id="UP000186698">
    <property type="component" value="Chromosome 3S"/>
</dbReference>
<evidence type="ECO:0000256" key="2">
    <source>
        <dbReference type="SAM" id="Coils"/>
    </source>
</evidence>
<dbReference type="CTD" id="108703493"/>
<name>A0A8J1MU34_XENLA</name>
<feature type="coiled-coil region" evidence="2">
    <location>
        <begin position="24"/>
        <end position="101"/>
    </location>
</feature>
<proteinExistence type="predicted"/>
<protein>
    <submittedName>
        <fullName evidence="5">Paralemmin-3-like isoform X1</fullName>
    </submittedName>
</protein>
<dbReference type="GO" id="GO:0008360">
    <property type="term" value="P:regulation of cell shape"/>
    <property type="evidence" value="ECO:0007669"/>
    <property type="project" value="InterPro"/>
</dbReference>
<feature type="compositionally biased region" description="Basic and acidic residues" evidence="3">
    <location>
        <begin position="403"/>
        <end position="421"/>
    </location>
</feature>
<dbReference type="InterPro" id="IPR024149">
    <property type="entry name" value="Paralemmin-3"/>
</dbReference>
<feature type="compositionally biased region" description="Basic and acidic residues" evidence="3">
    <location>
        <begin position="345"/>
        <end position="362"/>
    </location>
</feature>
<dbReference type="GeneID" id="108703493"/>
<feature type="compositionally biased region" description="Basic and acidic residues" evidence="3">
    <location>
        <begin position="379"/>
        <end position="391"/>
    </location>
</feature>
<feature type="compositionally biased region" description="Polar residues" evidence="3">
    <location>
        <begin position="181"/>
        <end position="190"/>
    </location>
</feature>
<sequence>MGKHSVSMGENQTFSRRLHEITERRNILSEVERIQKELEQKRISLQQLKRKSLRERWLMDGVVPSPGAETDNPLFQTESKIQQLEKELESLQMQLLRLETPAAVQPEAKAIQTPFLNGEKIQTGGGQTGDAKEVAAGQANTAHRIIHEEQSTKEDHVLDQDLGTDQPIPAPRGKKADTPNEDGNSTNPELKNQDTEHQKVELADLSQEHKEQSLEPPFQIQTVEHLEKNQAHPDQEHTEQKQDGQHGILEYLTQDHQLGNPNLQHLDTYLIAEVTVKHVEKNQVHPGQEKNKDDGVLEYLSQDQQNENPNLGHLEKYLVTEITVSNPLKNISVHEQSQSTSDQNQRMETKLPSDIPQKKELECQSEGKIQTVDQGSESELLHKDHSQEKVTIDQTQDLSSSSEPKEEKPKAQDEKHDHHNESASTVHEQNEVYNVEHGQLSTQGETQKPISTSEDQTQCYMSLSNAENQDQSLALSHKQVEEIPKPDEVQSEEPSLMDQISISILQSMEQNQEGAEQTSTSVAVEELSELLSSDMMKESILMSKNLEENPSMPSTEQNQETLCQAVIIPDLKKENLDPEVMQESSSHEPAPSTIPQSSSAEGNSSPESRPLLQKSQGTDSQQGSNTATPPEESRPSKKKTCQCCVVM</sequence>
<feature type="region of interest" description="Disordered" evidence="3">
    <location>
        <begin position="117"/>
        <end position="198"/>
    </location>
</feature>
<evidence type="ECO:0000256" key="3">
    <source>
        <dbReference type="SAM" id="MobiDB-lite"/>
    </source>
</evidence>
<dbReference type="PANTHER" id="PTHR47528:SF1">
    <property type="entry name" value="PARALEMMIN-3"/>
    <property type="match status" value="1"/>
</dbReference>
<gene>
    <name evidence="5" type="primary">palm3.S</name>
</gene>
<feature type="compositionally biased region" description="Polar residues" evidence="3">
    <location>
        <begin position="613"/>
        <end position="628"/>
    </location>
</feature>
<feature type="compositionally biased region" description="Polar residues" evidence="3">
    <location>
        <begin position="367"/>
        <end position="377"/>
    </location>
</feature>
<dbReference type="GO" id="GO:0016020">
    <property type="term" value="C:membrane"/>
    <property type="evidence" value="ECO:0007669"/>
    <property type="project" value="InterPro"/>
</dbReference>
<feature type="compositionally biased region" description="Low complexity" evidence="3">
    <location>
        <begin position="597"/>
        <end position="608"/>
    </location>
</feature>
<feature type="region of interest" description="Disordered" evidence="3">
    <location>
        <begin position="333"/>
        <end position="456"/>
    </location>
</feature>
<evidence type="ECO:0000313" key="5">
    <source>
        <dbReference type="RefSeq" id="XP_041444863.1"/>
    </source>
</evidence>
<dbReference type="Pfam" id="PF03285">
    <property type="entry name" value="Paralemmin"/>
    <property type="match status" value="1"/>
</dbReference>
<evidence type="ECO:0000313" key="4">
    <source>
        <dbReference type="Proteomes" id="UP000186698"/>
    </source>
</evidence>
<feature type="compositionally biased region" description="Polar residues" evidence="3">
    <location>
        <begin position="333"/>
        <end position="344"/>
    </location>
</feature>
<reference evidence="4" key="1">
    <citation type="submission" date="2024-06" db="UniProtKB">
        <authorList>
            <consortium name="RefSeq"/>
        </authorList>
    </citation>
    <scope>NUCLEOTIDE SEQUENCE [LARGE SCALE GENOMIC DNA]</scope>
    <source>
        <strain evidence="4">J_2021</strain>
    </source>
</reference>
<keyword evidence="1 2" id="KW-0175">Coiled coil</keyword>
<feature type="region of interest" description="Disordered" evidence="3">
    <location>
        <begin position="547"/>
        <end position="647"/>
    </location>
</feature>
<organism evidence="4 5">
    <name type="scientific">Xenopus laevis</name>
    <name type="common">African clawed frog</name>
    <dbReference type="NCBI Taxonomy" id="8355"/>
    <lineage>
        <taxon>Eukaryota</taxon>
        <taxon>Metazoa</taxon>
        <taxon>Chordata</taxon>
        <taxon>Craniata</taxon>
        <taxon>Vertebrata</taxon>
        <taxon>Euteleostomi</taxon>
        <taxon>Amphibia</taxon>
        <taxon>Batrachia</taxon>
        <taxon>Anura</taxon>
        <taxon>Pipoidea</taxon>
        <taxon>Pipidae</taxon>
        <taxon>Xenopodinae</taxon>
        <taxon>Xenopus</taxon>
        <taxon>Xenopus</taxon>
    </lineage>
</organism>
<feature type="compositionally biased region" description="Polar residues" evidence="3">
    <location>
        <begin position="439"/>
        <end position="456"/>
    </location>
</feature>
<dbReference type="AlphaFoldDB" id="A0A8J1MU34"/>